<protein>
    <recommendedName>
        <fullName evidence="4">DUF3187 family protein</fullName>
    </recommendedName>
</protein>
<dbReference type="EMBL" id="JACRIW010000090">
    <property type="protein sequence ID" value="MBI5170351.1"/>
    <property type="molecule type" value="Genomic_DNA"/>
</dbReference>
<evidence type="ECO:0000256" key="1">
    <source>
        <dbReference type="SAM" id="SignalP"/>
    </source>
</evidence>
<gene>
    <name evidence="2" type="ORF">HZA61_12755</name>
</gene>
<keyword evidence="1" id="KW-0732">Signal</keyword>
<feature type="signal peptide" evidence="1">
    <location>
        <begin position="1"/>
        <end position="26"/>
    </location>
</feature>
<name>A0A933W9V2_UNCEI</name>
<sequence>MRGVFSSALAVAVLCGAPALAPPARAGVVNPDISVIGQPFVRWTDAESSPAEKRLVLDPGELELLFDSPLNPYANGTVVASIGSEGAALEEGYITLVRGLPAGLALKGGRYRVEFGRLNAQHPHTLPFAERPFMLATYLPGDEAMIETGLQVSEQFGTASGRAYKLSVDWLQGDSFHPEEPEPRPAFLGRATAFLPINDRSGFEFGASWCEGTHEVVSGARTRLLGLDVKLKRWSGPETYVLLQAEGIVGRHETAEWRDESQRWWKSASLSHGGHAFVDFHPDRRLNFGGSIEAYRDPELDNEWVTSYGVFGGFSLMEETTAIRADWVGHVPPVRALGESEPTVNTFTLRVVWSMGPHKAHQF</sequence>
<dbReference type="Proteomes" id="UP000696931">
    <property type="component" value="Unassembled WGS sequence"/>
</dbReference>
<organism evidence="2 3">
    <name type="scientific">Eiseniibacteriota bacterium</name>
    <dbReference type="NCBI Taxonomy" id="2212470"/>
    <lineage>
        <taxon>Bacteria</taxon>
        <taxon>Candidatus Eiseniibacteriota</taxon>
    </lineage>
</organism>
<accession>A0A933W9V2</accession>
<dbReference type="Gene3D" id="2.40.160.10">
    <property type="entry name" value="Porin"/>
    <property type="match status" value="1"/>
</dbReference>
<dbReference type="InterPro" id="IPR023614">
    <property type="entry name" value="Porin_dom_sf"/>
</dbReference>
<reference evidence="2" key="1">
    <citation type="submission" date="2020-07" db="EMBL/GenBank/DDBJ databases">
        <title>Huge and variable diversity of episymbiotic CPR bacteria and DPANN archaea in groundwater ecosystems.</title>
        <authorList>
            <person name="He C.Y."/>
            <person name="Keren R."/>
            <person name="Whittaker M."/>
            <person name="Farag I.F."/>
            <person name="Doudna J."/>
            <person name="Cate J.H.D."/>
            <person name="Banfield J.F."/>
        </authorList>
    </citation>
    <scope>NUCLEOTIDE SEQUENCE</scope>
    <source>
        <strain evidence="2">NC_groundwater_1813_Pr3_B-0.1um_71_17</strain>
    </source>
</reference>
<feature type="chain" id="PRO_5037966650" description="DUF3187 family protein" evidence="1">
    <location>
        <begin position="27"/>
        <end position="363"/>
    </location>
</feature>
<comment type="caution">
    <text evidence="2">The sequence shown here is derived from an EMBL/GenBank/DDBJ whole genome shotgun (WGS) entry which is preliminary data.</text>
</comment>
<proteinExistence type="predicted"/>
<evidence type="ECO:0000313" key="3">
    <source>
        <dbReference type="Proteomes" id="UP000696931"/>
    </source>
</evidence>
<evidence type="ECO:0008006" key="4">
    <source>
        <dbReference type="Google" id="ProtNLM"/>
    </source>
</evidence>
<evidence type="ECO:0000313" key="2">
    <source>
        <dbReference type="EMBL" id="MBI5170351.1"/>
    </source>
</evidence>
<dbReference type="AlphaFoldDB" id="A0A933W9V2"/>